<feature type="domain" description="Thiolase C-terminal" evidence="6">
    <location>
        <begin position="262"/>
        <end position="384"/>
    </location>
</feature>
<name>A0A0K6HSX3_9HYPH</name>
<comment type="similarity">
    <text evidence="1 4">Belongs to the thiolase-like superfamily. Thiolase family.</text>
</comment>
<evidence type="ECO:0000256" key="3">
    <source>
        <dbReference type="ARBA" id="ARBA00023315"/>
    </source>
</evidence>
<accession>A0A0K6HSX3</accession>
<keyword evidence="8" id="KW-1185">Reference proteome</keyword>
<dbReference type="PANTHER" id="PTHR18919">
    <property type="entry name" value="ACETYL-COA C-ACYLTRANSFERASE"/>
    <property type="match status" value="1"/>
</dbReference>
<dbReference type="PROSITE" id="PS00737">
    <property type="entry name" value="THIOLASE_2"/>
    <property type="match status" value="1"/>
</dbReference>
<evidence type="ECO:0000313" key="7">
    <source>
        <dbReference type="EMBL" id="CUA93946.1"/>
    </source>
</evidence>
<evidence type="ECO:0000256" key="1">
    <source>
        <dbReference type="ARBA" id="ARBA00010982"/>
    </source>
</evidence>
<dbReference type="SUPFAM" id="SSF53901">
    <property type="entry name" value="Thiolase-like"/>
    <property type="match status" value="2"/>
</dbReference>
<dbReference type="InterPro" id="IPR020616">
    <property type="entry name" value="Thiolase_N"/>
</dbReference>
<gene>
    <name evidence="7" type="ORF">Ga0061067_102583</name>
</gene>
<keyword evidence="2 4" id="KW-0808">Transferase</keyword>
<dbReference type="InterPro" id="IPR016039">
    <property type="entry name" value="Thiolase-like"/>
</dbReference>
<evidence type="ECO:0000259" key="6">
    <source>
        <dbReference type="Pfam" id="PF02803"/>
    </source>
</evidence>
<dbReference type="CDD" id="cd00751">
    <property type="entry name" value="thiolase"/>
    <property type="match status" value="1"/>
</dbReference>
<dbReference type="InterPro" id="IPR020617">
    <property type="entry name" value="Thiolase_C"/>
</dbReference>
<sequence length="388" mass="39299">MTGTTAHGPVIVAARRSPVAPRGGAFARLDLAQLGAPVLQAALADAGLPVEAVDEVILGNALGAGGNPARLVALAAGLPQTVSAMTADRQCCSGLDAVILAARAIRAGEADVVIAGGVESFSRAPVRMHRPLQKGAVPVAYDRPAFAPPPFPDPDPAEAAARLALHMQISREAQEAYARASHAAALRAQAAGDLAAETVPLADLDADAFTRPLEARLQSRLPVLAGGYAYGLTASTIAVEADAAAILVMMSRKEAEHRGLMPLAAVGQGVMTGGDPANPAAGAHEAALELFRRTGMSLEDISVVELMEAFAVQAMVSRRALGLGLDDLRVNQRGGALARGHPIGASGAILAVRLAHILAKGPRKGIGLAAIAAAGGLGTALLLQSTRA</sequence>
<dbReference type="InterPro" id="IPR002155">
    <property type="entry name" value="Thiolase"/>
</dbReference>
<evidence type="ECO:0000256" key="4">
    <source>
        <dbReference type="RuleBase" id="RU003557"/>
    </source>
</evidence>
<dbReference type="InterPro" id="IPR020613">
    <property type="entry name" value="Thiolase_CS"/>
</dbReference>
<evidence type="ECO:0000313" key="8">
    <source>
        <dbReference type="Proteomes" id="UP000183900"/>
    </source>
</evidence>
<dbReference type="RefSeq" id="WP_055454798.1">
    <property type="nucleotide sequence ID" value="NZ_CYHE01000002.1"/>
</dbReference>
<proteinExistence type="inferred from homology"/>
<dbReference type="Proteomes" id="UP000183900">
    <property type="component" value="Unassembled WGS sequence"/>
</dbReference>
<reference evidence="8" key="1">
    <citation type="submission" date="2015-08" db="EMBL/GenBank/DDBJ databases">
        <authorList>
            <person name="Varghese N."/>
        </authorList>
    </citation>
    <scope>NUCLEOTIDE SEQUENCE [LARGE SCALE GENOMIC DNA]</scope>
    <source>
        <strain evidence="8">DSM 23407</strain>
    </source>
</reference>
<dbReference type="Pfam" id="PF00108">
    <property type="entry name" value="Thiolase_N"/>
    <property type="match status" value="1"/>
</dbReference>
<evidence type="ECO:0000259" key="5">
    <source>
        <dbReference type="Pfam" id="PF00108"/>
    </source>
</evidence>
<dbReference type="OrthoDB" id="7838428at2"/>
<dbReference type="Pfam" id="PF02803">
    <property type="entry name" value="Thiolase_C"/>
    <property type="match status" value="1"/>
</dbReference>
<keyword evidence="3 4" id="KW-0012">Acyltransferase</keyword>
<dbReference type="PIRSF" id="PIRSF000429">
    <property type="entry name" value="Ac-CoA_Ac_transf"/>
    <property type="match status" value="1"/>
</dbReference>
<dbReference type="EMBL" id="CYHE01000002">
    <property type="protein sequence ID" value="CUA93946.1"/>
    <property type="molecule type" value="Genomic_DNA"/>
</dbReference>
<dbReference type="PANTHER" id="PTHR18919:SF107">
    <property type="entry name" value="ACETYL-COA ACETYLTRANSFERASE, CYTOSOLIC"/>
    <property type="match status" value="1"/>
</dbReference>
<dbReference type="Gene3D" id="3.40.47.10">
    <property type="match status" value="2"/>
</dbReference>
<protein>
    <submittedName>
        <fullName evidence="7">Acetyl-CoA acetyltransferases</fullName>
    </submittedName>
</protein>
<dbReference type="GO" id="GO:0003988">
    <property type="term" value="F:acetyl-CoA C-acyltransferase activity"/>
    <property type="evidence" value="ECO:0007669"/>
    <property type="project" value="UniProtKB-ARBA"/>
</dbReference>
<organism evidence="7 8">
    <name type="scientific">Pannonibacter indicus</name>
    <dbReference type="NCBI Taxonomy" id="466044"/>
    <lineage>
        <taxon>Bacteria</taxon>
        <taxon>Pseudomonadati</taxon>
        <taxon>Pseudomonadota</taxon>
        <taxon>Alphaproteobacteria</taxon>
        <taxon>Hyphomicrobiales</taxon>
        <taxon>Stappiaceae</taxon>
        <taxon>Pannonibacter</taxon>
    </lineage>
</organism>
<evidence type="ECO:0000256" key="2">
    <source>
        <dbReference type="ARBA" id="ARBA00022679"/>
    </source>
</evidence>
<dbReference type="NCBIfam" id="TIGR01930">
    <property type="entry name" value="AcCoA-C-Actrans"/>
    <property type="match status" value="1"/>
</dbReference>
<feature type="domain" description="Thiolase N-terminal" evidence="5">
    <location>
        <begin position="10"/>
        <end position="251"/>
    </location>
</feature>
<dbReference type="AlphaFoldDB" id="A0A0K6HSX3"/>